<dbReference type="STRING" id="590998.Celf_3254"/>
<name>F4H0J9_CELFA</name>
<feature type="chain" id="PRO_5003315378" description="LPXTG-motif cell wall anchor domain protein" evidence="3">
    <location>
        <begin position="25"/>
        <end position="216"/>
    </location>
</feature>
<dbReference type="HOGENOM" id="CLU_1275802_0_0_11"/>
<organism evidence="4 5">
    <name type="scientific">Cellulomonas fimi (strain ATCC 484 / DSM 20113 / JCM 1341 / CCUG 24087 / LMG 16345 / NBRC 15513 / NCIMB 8980 / NCTC 7547 / NRS-133)</name>
    <dbReference type="NCBI Taxonomy" id="590998"/>
    <lineage>
        <taxon>Bacteria</taxon>
        <taxon>Bacillati</taxon>
        <taxon>Actinomycetota</taxon>
        <taxon>Actinomycetes</taxon>
        <taxon>Micrococcales</taxon>
        <taxon>Cellulomonadaceae</taxon>
        <taxon>Cellulomonas</taxon>
    </lineage>
</organism>
<evidence type="ECO:0000256" key="1">
    <source>
        <dbReference type="SAM" id="MobiDB-lite"/>
    </source>
</evidence>
<protein>
    <recommendedName>
        <fullName evidence="6">LPXTG-motif cell wall anchor domain protein</fullName>
    </recommendedName>
</protein>
<evidence type="ECO:0008006" key="6">
    <source>
        <dbReference type="Google" id="ProtNLM"/>
    </source>
</evidence>
<evidence type="ECO:0000256" key="2">
    <source>
        <dbReference type="SAM" id="Phobius"/>
    </source>
</evidence>
<feature type="region of interest" description="Disordered" evidence="1">
    <location>
        <begin position="115"/>
        <end position="159"/>
    </location>
</feature>
<keyword evidence="3" id="KW-0732">Signal</keyword>
<keyword evidence="2" id="KW-0812">Transmembrane</keyword>
<gene>
    <name evidence="4" type="ordered locus">Celf_3254</name>
</gene>
<keyword evidence="5" id="KW-1185">Reference proteome</keyword>
<accession>F4H0J9</accession>
<keyword evidence="2" id="KW-0472">Membrane</keyword>
<feature type="signal peptide" evidence="3">
    <location>
        <begin position="1"/>
        <end position="24"/>
    </location>
</feature>
<evidence type="ECO:0000256" key="3">
    <source>
        <dbReference type="SAM" id="SignalP"/>
    </source>
</evidence>
<reference evidence="4 5" key="1">
    <citation type="submission" date="2011-04" db="EMBL/GenBank/DDBJ databases">
        <title>Complete sequence of Cellulomonas fimi ATCC 484.</title>
        <authorList>
            <consortium name="US DOE Joint Genome Institute"/>
            <person name="Lucas S."/>
            <person name="Han J."/>
            <person name="Lapidus A."/>
            <person name="Cheng J.-F."/>
            <person name="Goodwin L."/>
            <person name="Pitluck S."/>
            <person name="Peters L."/>
            <person name="Chertkov O."/>
            <person name="Detter J.C."/>
            <person name="Han C."/>
            <person name="Tapia R."/>
            <person name="Land M."/>
            <person name="Hauser L."/>
            <person name="Kyrpides N."/>
            <person name="Ivanova N."/>
            <person name="Ovchinnikova G."/>
            <person name="Pagani I."/>
            <person name="Mead D."/>
            <person name="Brumm P."/>
            <person name="Woyke T."/>
        </authorList>
    </citation>
    <scope>NUCLEOTIDE SEQUENCE [LARGE SCALE GENOMIC DNA]</scope>
    <source>
        <strain evidence="5">ATCC 484 / DSM 20113 / JCM 1341 / NBRC 15513 / NCIMB 8980 / NCTC 7547</strain>
    </source>
</reference>
<keyword evidence="2" id="KW-1133">Transmembrane helix</keyword>
<proteinExistence type="predicted"/>
<evidence type="ECO:0000313" key="4">
    <source>
        <dbReference type="EMBL" id="AEE47368.1"/>
    </source>
</evidence>
<feature type="transmembrane region" description="Helical" evidence="2">
    <location>
        <begin position="189"/>
        <end position="209"/>
    </location>
</feature>
<dbReference type="Proteomes" id="UP000008460">
    <property type="component" value="Chromosome"/>
</dbReference>
<dbReference type="RefSeq" id="WP_013772392.1">
    <property type="nucleotide sequence ID" value="NC_015514.1"/>
</dbReference>
<dbReference type="AlphaFoldDB" id="F4H0J9"/>
<evidence type="ECO:0000313" key="5">
    <source>
        <dbReference type="Proteomes" id="UP000008460"/>
    </source>
</evidence>
<feature type="compositionally biased region" description="Pro residues" evidence="1">
    <location>
        <begin position="118"/>
        <end position="150"/>
    </location>
</feature>
<dbReference type="EMBL" id="CP002666">
    <property type="protein sequence ID" value="AEE47368.1"/>
    <property type="molecule type" value="Genomic_DNA"/>
</dbReference>
<sequence length="216" mass="20839">MVRSTVVALAATVVVAGGLGVAQAVPAAAAQDGGHTPVTLCHAAGGSGTFTLVTVDAESVLQEGHSSHPGDIVPAFEHAAGTFPGQGLDALFGDAQVTGAQVLANGCVVPAVVEPSGPVEPTPEPAPVEPAPEPVPGEPTDPAPVEPTPTDPAATAPLVPEPAEEGWTAQVLASPGEQGATLAETGTPAAGLVALAAGTLAAGAGALALRRRLSHG</sequence>
<dbReference type="KEGG" id="cfi:Celf_3254"/>